<name>A0ABR9BQN4_9GAMM</name>
<dbReference type="Proteomes" id="UP000649768">
    <property type="component" value="Unassembled WGS sequence"/>
</dbReference>
<accession>A0ABR9BQN4</accession>
<evidence type="ECO:0000313" key="1">
    <source>
        <dbReference type="EMBL" id="MBD8514877.1"/>
    </source>
</evidence>
<evidence type="ECO:0008006" key="3">
    <source>
        <dbReference type="Google" id="ProtNLM"/>
    </source>
</evidence>
<protein>
    <recommendedName>
        <fullName evidence="3">Secreted protein</fullName>
    </recommendedName>
</protein>
<keyword evidence="2" id="KW-1185">Reference proteome</keyword>
<proteinExistence type="predicted"/>
<reference evidence="1 2" key="1">
    <citation type="submission" date="2020-09" db="EMBL/GenBank/DDBJ databases">
        <title>Photobacterium sp. CAU 1568 isolated from sand of Sido Beach.</title>
        <authorList>
            <person name="Kim W."/>
        </authorList>
    </citation>
    <scope>NUCLEOTIDE SEQUENCE [LARGE SCALE GENOMIC DNA]</scope>
    <source>
        <strain evidence="1 2">CAU 1568</strain>
    </source>
</reference>
<gene>
    <name evidence="1" type="ORF">IFO68_19560</name>
</gene>
<organism evidence="1 2">
    <name type="scientific">Photobacterium arenosum</name>
    <dbReference type="NCBI Taxonomy" id="2774143"/>
    <lineage>
        <taxon>Bacteria</taxon>
        <taxon>Pseudomonadati</taxon>
        <taxon>Pseudomonadota</taxon>
        <taxon>Gammaproteobacteria</taxon>
        <taxon>Vibrionales</taxon>
        <taxon>Vibrionaceae</taxon>
        <taxon>Photobacterium</taxon>
    </lineage>
</organism>
<evidence type="ECO:0000313" key="2">
    <source>
        <dbReference type="Proteomes" id="UP000649768"/>
    </source>
</evidence>
<dbReference type="RefSeq" id="WP_192017476.1">
    <property type="nucleotide sequence ID" value="NZ_JACYTP010000017.1"/>
</dbReference>
<sequence length="82" mass="8753">MPGNTLWVTLTQFRGIFLWLMLKPKSVHQIITGQGTRQTGNHAVFFPTTILSTLGVTVNGLGGVRVSVEKHGSAGALSESTC</sequence>
<comment type="caution">
    <text evidence="1">The sequence shown here is derived from an EMBL/GenBank/DDBJ whole genome shotgun (WGS) entry which is preliminary data.</text>
</comment>
<dbReference type="EMBL" id="JACYTP010000017">
    <property type="protein sequence ID" value="MBD8514877.1"/>
    <property type="molecule type" value="Genomic_DNA"/>
</dbReference>